<organism evidence="12 13">
    <name type="scientific">Inhella crocodyli</name>
    <dbReference type="NCBI Taxonomy" id="2499851"/>
    <lineage>
        <taxon>Bacteria</taxon>
        <taxon>Pseudomonadati</taxon>
        <taxon>Pseudomonadota</taxon>
        <taxon>Betaproteobacteria</taxon>
        <taxon>Burkholderiales</taxon>
        <taxon>Sphaerotilaceae</taxon>
        <taxon>Inhella</taxon>
    </lineage>
</organism>
<keyword evidence="2" id="KW-1003">Cell membrane</keyword>
<evidence type="ECO:0000256" key="8">
    <source>
        <dbReference type="PROSITE-ProRule" id="PRU00284"/>
    </source>
</evidence>
<dbReference type="GO" id="GO:0004888">
    <property type="term" value="F:transmembrane signaling receptor activity"/>
    <property type="evidence" value="ECO:0007669"/>
    <property type="project" value="InterPro"/>
</dbReference>
<evidence type="ECO:0000313" key="12">
    <source>
        <dbReference type="EMBL" id="RVT86010.1"/>
    </source>
</evidence>
<evidence type="ECO:0000256" key="1">
    <source>
        <dbReference type="ARBA" id="ARBA00004651"/>
    </source>
</evidence>
<dbReference type="SUPFAM" id="SSF58104">
    <property type="entry name" value="Methyl-accepting chemotaxis protein (MCP) signaling domain"/>
    <property type="match status" value="1"/>
</dbReference>
<evidence type="ECO:0000256" key="2">
    <source>
        <dbReference type="ARBA" id="ARBA00022475"/>
    </source>
</evidence>
<feature type="transmembrane region" description="Helical" evidence="9">
    <location>
        <begin position="42"/>
        <end position="62"/>
    </location>
</feature>
<comment type="subcellular location">
    <subcellularLocation>
        <location evidence="1">Cell membrane</location>
        <topology evidence="1">Multi-pass membrane protein</topology>
    </subcellularLocation>
</comment>
<keyword evidence="5 9" id="KW-1133">Transmembrane helix</keyword>
<dbReference type="InterPro" id="IPR004089">
    <property type="entry name" value="MCPsignal_dom"/>
</dbReference>
<dbReference type="InterPro" id="IPR003660">
    <property type="entry name" value="HAMP_dom"/>
</dbReference>
<feature type="domain" description="HAMP" evidence="11">
    <location>
        <begin position="241"/>
        <end position="293"/>
    </location>
</feature>
<keyword evidence="3" id="KW-0488">Methylation</keyword>
<keyword evidence="8" id="KW-0807">Transducer</keyword>
<evidence type="ECO:0000256" key="5">
    <source>
        <dbReference type="ARBA" id="ARBA00022989"/>
    </source>
</evidence>
<keyword evidence="4 9" id="KW-0812">Transmembrane</keyword>
<dbReference type="OrthoDB" id="9806477at2"/>
<name>A0A437LKR1_9BURK</name>
<dbReference type="InterPro" id="IPR033480">
    <property type="entry name" value="sCache_2"/>
</dbReference>
<protein>
    <submittedName>
        <fullName evidence="12">Chemotaxis protein</fullName>
    </submittedName>
</protein>
<proteinExistence type="inferred from homology"/>
<dbReference type="SMART" id="SM01049">
    <property type="entry name" value="Cache_2"/>
    <property type="match status" value="1"/>
</dbReference>
<dbReference type="Gene3D" id="1.10.287.950">
    <property type="entry name" value="Methyl-accepting chemotaxis protein"/>
    <property type="match status" value="1"/>
</dbReference>
<evidence type="ECO:0000256" key="4">
    <source>
        <dbReference type="ARBA" id="ARBA00022692"/>
    </source>
</evidence>
<dbReference type="InterPro" id="IPR004090">
    <property type="entry name" value="Chemotax_Me-accpt_rcpt"/>
</dbReference>
<gene>
    <name evidence="12" type="ORF">EOD73_08155</name>
</gene>
<feature type="domain" description="Methyl-accepting transducer" evidence="10">
    <location>
        <begin position="298"/>
        <end position="527"/>
    </location>
</feature>
<evidence type="ECO:0000256" key="7">
    <source>
        <dbReference type="ARBA" id="ARBA00029447"/>
    </source>
</evidence>
<sequence>MTRSFAATDRTRTVAPGGYFSYHGLWAPGIRWFRRMRFASKAWIISMVLVVPALALLLGQMLQHNDEAMNDRMKATREHVEIAHSVLQWAHAKERAGAPTAEAQALALSALAQLRYAETEYFWVNDMQARVVMHPIKPELNGKEGATIKDPNGKALFVAFVDQVRREGKGFVDYQWPKPGSAAPVDKVSYVMGFEPWGWVVGSGIYVGDLQAAARERTLVTLAILVPALLTGLYLFICFYRVMDGGLAETRRHLRALTDGDLTTVPEPWGRDEAAELMLDLRATQQSLVAVVGTVRDASHRILDSSTEIAAGAMDLSARTEQAAANLEETASAMEEIGATVNQATEHVSRATGLASTNAQVAQRGGEVIGQMAATMSEIQASSRRINDIIGVIDGIAFQTNILALNAAVEAARAGEQGRGFAVVAGEVRSLAQRSASAAREIKQLIVTSVEAVDNGTRIATEAGETMVDVVKSAHQIEEVLSQIANGASEQSLGIGQVGEAVQDLDRATQQNAAMVEQTAAGASALKDEASALASQVARFRLP</sequence>
<accession>A0A437LKR1</accession>
<dbReference type="EMBL" id="SACM01000002">
    <property type="protein sequence ID" value="RVT86010.1"/>
    <property type="molecule type" value="Genomic_DNA"/>
</dbReference>
<dbReference type="GO" id="GO:0006935">
    <property type="term" value="P:chemotaxis"/>
    <property type="evidence" value="ECO:0007669"/>
    <property type="project" value="InterPro"/>
</dbReference>
<dbReference type="Proteomes" id="UP000288587">
    <property type="component" value="Unassembled WGS sequence"/>
</dbReference>
<evidence type="ECO:0000313" key="13">
    <source>
        <dbReference type="Proteomes" id="UP000288587"/>
    </source>
</evidence>
<keyword evidence="6 9" id="KW-0472">Membrane</keyword>
<dbReference type="PANTHER" id="PTHR43531:SF14">
    <property type="entry name" value="METHYL-ACCEPTING CHEMOTAXIS PROTEIN I-RELATED"/>
    <property type="match status" value="1"/>
</dbReference>
<evidence type="ECO:0000259" key="10">
    <source>
        <dbReference type="PROSITE" id="PS50111"/>
    </source>
</evidence>
<dbReference type="GO" id="GO:0007165">
    <property type="term" value="P:signal transduction"/>
    <property type="evidence" value="ECO:0007669"/>
    <property type="project" value="UniProtKB-KW"/>
</dbReference>
<dbReference type="CDD" id="cd11386">
    <property type="entry name" value="MCP_signal"/>
    <property type="match status" value="1"/>
</dbReference>
<dbReference type="PROSITE" id="PS50111">
    <property type="entry name" value="CHEMOTAXIS_TRANSDUC_2"/>
    <property type="match status" value="1"/>
</dbReference>
<comment type="caution">
    <text evidence="12">The sequence shown here is derived from an EMBL/GenBank/DDBJ whole genome shotgun (WGS) entry which is preliminary data.</text>
</comment>
<dbReference type="PROSITE" id="PS50885">
    <property type="entry name" value="HAMP"/>
    <property type="match status" value="1"/>
</dbReference>
<evidence type="ECO:0000259" key="11">
    <source>
        <dbReference type="PROSITE" id="PS50885"/>
    </source>
</evidence>
<dbReference type="SMART" id="SM00283">
    <property type="entry name" value="MA"/>
    <property type="match status" value="1"/>
</dbReference>
<dbReference type="Pfam" id="PF17200">
    <property type="entry name" value="sCache_2"/>
    <property type="match status" value="1"/>
</dbReference>
<dbReference type="InterPro" id="IPR051310">
    <property type="entry name" value="MCP_chemotaxis"/>
</dbReference>
<evidence type="ECO:0000256" key="3">
    <source>
        <dbReference type="ARBA" id="ARBA00022481"/>
    </source>
</evidence>
<comment type="similarity">
    <text evidence="7">Belongs to the methyl-accepting chemotaxis (MCP) protein family.</text>
</comment>
<dbReference type="AlphaFoldDB" id="A0A437LKR1"/>
<keyword evidence="13" id="KW-1185">Reference proteome</keyword>
<dbReference type="GO" id="GO:0005886">
    <property type="term" value="C:plasma membrane"/>
    <property type="evidence" value="ECO:0007669"/>
    <property type="project" value="UniProtKB-SubCell"/>
</dbReference>
<evidence type="ECO:0000256" key="6">
    <source>
        <dbReference type="ARBA" id="ARBA00023136"/>
    </source>
</evidence>
<reference evidence="12 13" key="1">
    <citation type="submission" date="2019-01" db="EMBL/GenBank/DDBJ databases">
        <authorList>
            <person name="Chen W.-M."/>
        </authorList>
    </citation>
    <scope>NUCLEOTIDE SEQUENCE [LARGE SCALE GENOMIC DNA]</scope>
    <source>
        <strain evidence="12 13">CCP-18</strain>
    </source>
</reference>
<evidence type="ECO:0000256" key="9">
    <source>
        <dbReference type="SAM" id="Phobius"/>
    </source>
</evidence>
<dbReference type="FunFam" id="1.10.287.950:FF:000001">
    <property type="entry name" value="Methyl-accepting chemotaxis sensory transducer"/>
    <property type="match status" value="1"/>
</dbReference>
<dbReference type="PRINTS" id="PR00260">
    <property type="entry name" value="CHEMTRNSDUCR"/>
</dbReference>
<dbReference type="PANTHER" id="PTHR43531">
    <property type="entry name" value="PROTEIN ICFG"/>
    <property type="match status" value="1"/>
</dbReference>
<feature type="transmembrane region" description="Helical" evidence="9">
    <location>
        <begin position="219"/>
        <end position="242"/>
    </location>
</feature>
<dbReference type="Pfam" id="PF00015">
    <property type="entry name" value="MCPsignal"/>
    <property type="match status" value="1"/>
</dbReference>
<dbReference type="RefSeq" id="WP_127682508.1">
    <property type="nucleotide sequence ID" value="NZ_SACM01000002.1"/>
</dbReference>
<dbReference type="Gene3D" id="3.30.450.20">
    <property type="entry name" value="PAS domain"/>
    <property type="match status" value="1"/>
</dbReference>